<keyword evidence="4" id="KW-1185">Reference proteome</keyword>
<sequence>MRRDEVVLWWTPLAGFAAGMAWLVGLGGDFVVADRLYALEGGRWALRSHWLTEALLHDAARNACVLAFVVVLVAWLASLRLPRARRWRRPLGYLVLAVATSTLLVAAIKATSPLGCPWDLARYGGAFDTATWPGRCFPAGHASAGYAWLALYFFLLAVRPAWRLAGLAAGLGLGLVFGVVQQLRGAHFLSHDLVTALLCWTVALGLSRPVLRLPAEGRTE</sequence>
<dbReference type="OrthoDB" id="7348799at2"/>
<proteinExistence type="predicted"/>
<organism evidence="3 4">
    <name type="scientific">Arenimonas composti TR7-09 = DSM 18010</name>
    <dbReference type="NCBI Taxonomy" id="1121013"/>
    <lineage>
        <taxon>Bacteria</taxon>
        <taxon>Pseudomonadati</taxon>
        <taxon>Pseudomonadota</taxon>
        <taxon>Gammaproteobacteria</taxon>
        <taxon>Lysobacterales</taxon>
        <taxon>Lysobacteraceae</taxon>
        <taxon>Arenimonas</taxon>
    </lineage>
</organism>
<dbReference type="AlphaFoldDB" id="A0A091BDV8"/>
<keyword evidence="1" id="KW-1133">Transmembrane helix</keyword>
<feature type="transmembrane region" description="Helical" evidence="1">
    <location>
        <begin position="193"/>
        <end position="211"/>
    </location>
</feature>
<dbReference type="InterPro" id="IPR036938">
    <property type="entry name" value="PAP2/HPO_sf"/>
</dbReference>
<protein>
    <recommendedName>
        <fullName evidence="2">Phosphatidic acid phosphatase type 2/haloperoxidase domain-containing protein</fullName>
    </recommendedName>
</protein>
<evidence type="ECO:0000259" key="2">
    <source>
        <dbReference type="Pfam" id="PF01569"/>
    </source>
</evidence>
<gene>
    <name evidence="3" type="ORF">P873_08720</name>
</gene>
<dbReference type="EMBL" id="AWXU01000027">
    <property type="protein sequence ID" value="KFN49916.1"/>
    <property type="molecule type" value="Genomic_DNA"/>
</dbReference>
<dbReference type="STRING" id="1121013.GCA_000426365_02311"/>
<dbReference type="RefSeq" id="WP_026817274.1">
    <property type="nucleotide sequence ID" value="NZ_AUFF01000007.1"/>
</dbReference>
<dbReference type="eggNOG" id="COG3907">
    <property type="taxonomic scope" value="Bacteria"/>
</dbReference>
<feature type="transmembrane region" description="Helical" evidence="1">
    <location>
        <begin position="7"/>
        <end position="27"/>
    </location>
</feature>
<feature type="transmembrane region" description="Helical" evidence="1">
    <location>
        <begin position="59"/>
        <end position="79"/>
    </location>
</feature>
<evidence type="ECO:0000313" key="4">
    <source>
        <dbReference type="Proteomes" id="UP000029391"/>
    </source>
</evidence>
<dbReference type="CDD" id="cd03396">
    <property type="entry name" value="PAP2_like_6"/>
    <property type="match status" value="1"/>
</dbReference>
<dbReference type="InterPro" id="IPR000326">
    <property type="entry name" value="PAP2/HPO"/>
</dbReference>
<dbReference type="Proteomes" id="UP000029391">
    <property type="component" value="Unassembled WGS sequence"/>
</dbReference>
<dbReference type="SUPFAM" id="SSF48317">
    <property type="entry name" value="Acid phosphatase/Vanadium-dependent haloperoxidase"/>
    <property type="match status" value="1"/>
</dbReference>
<keyword evidence="1" id="KW-0472">Membrane</keyword>
<feature type="transmembrane region" description="Helical" evidence="1">
    <location>
        <begin position="162"/>
        <end position="181"/>
    </location>
</feature>
<reference evidence="3 4" key="1">
    <citation type="submission" date="2013-09" db="EMBL/GenBank/DDBJ databases">
        <title>Genome sequencing of Arenimonas composti.</title>
        <authorList>
            <person name="Chen F."/>
            <person name="Wang G."/>
        </authorList>
    </citation>
    <scope>NUCLEOTIDE SEQUENCE [LARGE SCALE GENOMIC DNA]</scope>
    <source>
        <strain evidence="3 4">TR7-09</strain>
    </source>
</reference>
<keyword evidence="1" id="KW-0812">Transmembrane</keyword>
<comment type="caution">
    <text evidence="3">The sequence shown here is derived from an EMBL/GenBank/DDBJ whole genome shotgun (WGS) entry which is preliminary data.</text>
</comment>
<feature type="transmembrane region" description="Helical" evidence="1">
    <location>
        <begin position="132"/>
        <end position="155"/>
    </location>
</feature>
<dbReference type="Pfam" id="PF01569">
    <property type="entry name" value="PAP2"/>
    <property type="match status" value="1"/>
</dbReference>
<evidence type="ECO:0000256" key="1">
    <source>
        <dbReference type="SAM" id="Phobius"/>
    </source>
</evidence>
<feature type="domain" description="Phosphatidic acid phosphatase type 2/haloperoxidase" evidence="2">
    <location>
        <begin position="91"/>
        <end position="207"/>
    </location>
</feature>
<feature type="transmembrane region" description="Helical" evidence="1">
    <location>
        <begin position="91"/>
        <end position="112"/>
    </location>
</feature>
<accession>A0A091BDV8</accession>
<evidence type="ECO:0000313" key="3">
    <source>
        <dbReference type="EMBL" id="KFN49916.1"/>
    </source>
</evidence>
<name>A0A091BDV8_9GAMM</name>